<dbReference type="InterPro" id="IPR001173">
    <property type="entry name" value="Glyco_trans_2-like"/>
</dbReference>
<feature type="domain" description="Glycosyltransferase 2-like" evidence="5">
    <location>
        <begin position="1"/>
        <end position="108"/>
    </location>
</feature>
<dbReference type="PANTHER" id="PTHR43179">
    <property type="entry name" value="RHAMNOSYLTRANSFERASE WBBL"/>
    <property type="match status" value="1"/>
</dbReference>
<feature type="domain" description="Glycosyltransferase subfamily 4-like N-terminal" evidence="6">
    <location>
        <begin position="823"/>
        <end position="968"/>
    </location>
</feature>
<dbReference type="Gene3D" id="3.40.50.2000">
    <property type="entry name" value="Glycogen Phosphorylase B"/>
    <property type="match status" value="3"/>
</dbReference>
<gene>
    <name evidence="7" type="ORF">VL23_11570</name>
</gene>
<dbReference type="Pfam" id="PF13439">
    <property type="entry name" value="Glyco_transf_4"/>
    <property type="match status" value="1"/>
</dbReference>
<evidence type="ECO:0000259" key="5">
    <source>
        <dbReference type="Pfam" id="PF00535"/>
    </source>
</evidence>
<dbReference type="InterPro" id="IPR029044">
    <property type="entry name" value="Nucleotide-diphossugar_trans"/>
</dbReference>
<name>A0AB34TLX9_STEMA</name>
<dbReference type="SUPFAM" id="SSF53448">
    <property type="entry name" value="Nucleotide-diphospho-sugar transferases"/>
    <property type="match status" value="1"/>
</dbReference>
<protein>
    <recommendedName>
        <fullName evidence="9">Glycosyltransferase</fullName>
    </recommendedName>
</protein>
<dbReference type="GO" id="GO:0016757">
    <property type="term" value="F:glycosyltransferase activity"/>
    <property type="evidence" value="ECO:0007669"/>
    <property type="project" value="UniProtKB-KW"/>
</dbReference>
<comment type="caution">
    <text evidence="7">The sequence shown here is derived from an EMBL/GenBank/DDBJ whole genome shotgun (WGS) entry which is preliminary data.</text>
</comment>
<feature type="domain" description="Glycosyl transferase family 1" evidence="4">
    <location>
        <begin position="978"/>
        <end position="1106"/>
    </location>
</feature>
<keyword evidence="2" id="KW-0328">Glycosyltransferase</keyword>
<dbReference type="EMBL" id="JZIW01000001">
    <property type="protein sequence ID" value="KOO83794.1"/>
    <property type="molecule type" value="Genomic_DNA"/>
</dbReference>
<dbReference type="AlphaFoldDB" id="A0AB34TLX9"/>
<dbReference type="Gene3D" id="3.90.550.10">
    <property type="entry name" value="Spore Coat Polysaccharide Biosynthesis Protein SpsA, Chain A"/>
    <property type="match status" value="1"/>
</dbReference>
<evidence type="ECO:0000259" key="4">
    <source>
        <dbReference type="Pfam" id="PF00534"/>
    </source>
</evidence>
<comment type="similarity">
    <text evidence="1">Belongs to the glycosyltransferase 2 family.</text>
</comment>
<dbReference type="PANTHER" id="PTHR43179:SF12">
    <property type="entry name" value="GALACTOFURANOSYLTRANSFERASE GLFT2"/>
    <property type="match status" value="1"/>
</dbReference>
<evidence type="ECO:0008006" key="9">
    <source>
        <dbReference type="Google" id="ProtNLM"/>
    </source>
</evidence>
<evidence type="ECO:0000256" key="2">
    <source>
        <dbReference type="ARBA" id="ARBA00022676"/>
    </source>
</evidence>
<evidence type="ECO:0000313" key="8">
    <source>
        <dbReference type="Proteomes" id="UP000037632"/>
    </source>
</evidence>
<evidence type="ECO:0000256" key="3">
    <source>
        <dbReference type="ARBA" id="ARBA00022679"/>
    </source>
</evidence>
<sequence length="1189" mass="132705">MVTYNAADAAIVTLRSVSRAKNDATYKLIIVDNASSDEERQRIQAYVTSTPEFASGQWTYIQNEQNLGFSGGNNVGIKALLEDSTISQICLLNSDVIVTNGWMDRQLAHGYPVVSAVTNRADSEQCVPDLNALDLQQVAASAKAFDKAYQQVADQAEQRYREFRGCVQECDVTFFCVFIERGALEDVGLLDETFFPGGFEDDDYCLRLSGKGYAIALARDVYIHHFGSASFGKLDYSYFAGRAKENLRYLESKHGVSWRRRPEKPLASFLADFKHVVREANDASADQVHLLQLHLGTVDRLVAHHAVEFVNLKGEFLHSAKRSTRVRTAIERADAFAPLAVEWNGFNADVKQWLSSPGHAAVDPAELVTRGERLLEHIWSVVDANFSINASLRGGAGGGAQAAAASTEWVKQEWAQRSGVGKLLWGVRKGLQTLLNFRGTVFFGGYFYPEREKDGYFQRIQMVDRLVSDQWRLYVETADLVGRTSVIDRPQPRVIVIRPIGSRLKKAVLWATVLAFVLRSRKIYFHSVLRMSGLGVSRLLRLPFVKSVVDIHGVVPEEFRMHHDYFNAVKYERLEEYAFAHAGRVVVVSGVMQKYLQGKYRNHPSPEFVHFPMFPSFVPFLGEKNNAKPIAVYAGGLHKWQQPEKTLRSMIAVQEHCTSYFLSPDPETASEIAADIDPDNKVVFDSMSHDALMRFYRKCDFGFILREDSVVNNVACPTKIVEYLANGIVPIIDSDQIGDFSDLGMLSIPVDEFNAGRVPDRARISEMAQFNFGVYQRIKSARDRGALELADYLLGDSGRPMGQDVPEHSEVDVLVQVGNFEAGGLENVVVELNEFLRGCGMRLTLLVLGTQGPAAERARRLGQQLVAIEYSASAYREVLQRLKPKVLLSHYSIEGIDVCRELDVPVVQVIHNIYMWLAGEELRRFQEAAALTTRFVAVSETVKEYSVRRIGVEADRCSVINNGIDVDRFTSIDRMAVRNRLRRQHNIGVNDFIFLDMAAVNHQKNHIDVVRAFSHAVHGCDNAKLVVVGPVYEKGLHAELQALVKQAGLGSRVLLIEPTSAPWELYAMADAFVGASFFEGGPLTFLEALASDLPVIFPRVGVASEYDGLPGVHLVDPAVDILDYQGSIDGLVSRAGFVSDLTEKMIEVWCNPVRPGFDRKQLASLQKDSAYMKYARLLSALKEHPVALQ</sequence>
<evidence type="ECO:0000259" key="6">
    <source>
        <dbReference type="Pfam" id="PF13439"/>
    </source>
</evidence>
<evidence type="ECO:0000256" key="1">
    <source>
        <dbReference type="ARBA" id="ARBA00006739"/>
    </source>
</evidence>
<dbReference type="SUPFAM" id="SSF53756">
    <property type="entry name" value="UDP-Glycosyltransferase/glycogen phosphorylase"/>
    <property type="match status" value="2"/>
</dbReference>
<keyword evidence="3" id="KW-0808">Transferase</keyword>
<dbReference type="Proteomes" id="UP000037632">
    <property type="component" value="Unassembled WGS sequence"/>
</dbReference>
<dbReference type="InterPro" id="IPR028098">
    <property type="entry name" value="Glyco_trans_4-like_N"/>
</dbReference>
<dbReference type="Pfam" id="PF00535">
    <property type="entry name" value="Glycos_transf_2"/>
    <property type="match status" value="1"/>
</dbReference>
<evidence type="ECO:0000313" key="7">
    <source>
        <dbReference type="EMBL" id="KOO83794.1"/>
    </source>
</evidence>
<dbReference type="CDD" id="cd03801">
    <property type="entry name" value="GT4_PimA-like"/>
    <property type="match status" value="1"/>
</dbReference>
<organism evidence="7 8">
    <name type="scientific">Stenotrophomonas maltophilia</name>
    <name type="common">Pseudomonas maltophilia</name>
    <name type="synonym">Xanthomonas maltophilia</name>
    <dbReference type="NCBI Taxonomy" id="40324"/>
    <lineage>
        <taxon>Bacteria</taxon>
        <taxon>Pseudomonadati</taxon>
        <taxon>Pseudomonadota</taxon>
        <taxon>Gammaproteobacteria</taxon>
        <taxon>Lysobacterales</taxon>
        <taxon>Lysobacteraceae</taxon>
        <taxon>Stenotrophomonas</taxon>
        <taxon>Stenotrophomonas maltophilia group</taxon>
    </lineage>
</organism>
<accession>A0AB34TLX9</accession>
<dbReference type="InterPro" id="IPR001296">
    <property type="entry name" value="Glyco_trans_1"/>
</dbReference>
<dbReference type="Pfam" id="PF00534">
    <property type="entry name" value="Glycos_transf_1"/>
    <property type="match status" value="1"/>
</dbReference>
<proteinExistence type="inferred from homology"/>
<reference evidence="7 8" key="1">
    <citation type="journal article" date="2015" name="Antimicrob. Agents Chemother.">
        <title>Whole-Genome Sequencing Identifies Emergence of a Quinolone Resistance Mutation in a Case of Stenotrophomonas maltophilia Bacteremia.</title>
        <authorList>
            <person name="Pak T.R."/>
            <person name="Altman D.R."/>
            <person name="Attie O."/>
            <person name="Sebra R."/>
            <person name="Hamula C.L."/>
            <person name="Lewis M."/>
            <person name="Deikus G."/>
            <person name="Newman L.C."/>
            <person name="Fang G."/>
            <person name="Hand J."/>
            <person name="Papel G."/>
            <person name="Wallach F."/>
            <person name="Schadt E.E."/>
            <person name="Huprikar S."/>
            <person name="van Bakel H."/>
            <person name="Kasarskis A."/>
            <person name="Bashir A."/>
        </authorList>
    </citation>
    <scope>NUCLEOTIDE SEQUENCE [LARGE SCALE GENOMIC DNA]</scope>
    <source>
        <strain evidence="7 8">ISMMS6</strain>
    </source>
</reference>